<feature type="domain" description="C2H2-type" evidence="10">
    <location>
        <begin position="185"/>
        <end position="212"/>
    </location>
</feature>
<organism evidence="11 12">
    <name type="scientific">Sanghuangporus baumii</name>
    <name type="common">Phellinus baumii</name>
    <dbReference type="NCBI Taxonomy" id="108892"/>
    <lineage>
        <taxon>Eukaryota</taxon>
        <taxon>Fungi</taxon>
        <taxon>Dikarya</taxon>
        <taxon>Basidiomycota</taxon>
        <taxon>Agaricomycotina</taxon>
        <taxon>Agaricomycetes</taxon>
        <taxon>Hymenochaetales</taxon>
        <taxon>Hymenochaetaceae</taxon>
        <taxon>Sanghuangporus</taxon>
    </lineage>
</organism>
<proteinExistence type="predicted"/>
<evidence type="ECO:0000256" key="2">
    <source>
        <dbReference type="ARBA" id="ARBA00022491"/>
    </source>
</evidence>
<dbReference type="OrthoDB" id="654211at2759"/>
<keyword evidence="5 8" id="KW-0863">Zinc-finger</keyword>
<feature type="compositionally biased region" description="Polar residues" evidence="9">
    <location>
        <begin position="320"/>
        <end position="343"/>
    </location>
</feature>
<evidence type="ECO:0000313" key="12">
    <source>
        <dbReference type="Proteomes" id="UP000757232"/>
    </source>
</evidence>
<comment type="subcellular location">
    <subcellularLocation>
        <location evidence="1">Nucleus</location>
    </subcellularLocation>
</comment>
<dbReference type="InterPro" id="IPR036236">
    <property type="entry name" value="Znf_C2H2_sf"/>
</dbReference>
<feature type="compositionally biased region" description="Basic and acidic residues" evidence="9">
    <location>
        <begin position="125"/>
        <end position="134"/>
    </location>
</feature>
<dbReference type="Proteomes" id="UP000757232">
    <property type="component" value="Unassembled WGS sequence"/>
</dbReference>
<feature type="compositionally biased region" description="Low complexity" evidence="9">
    <location>
        <begin position="610"/>
        <end position="629"/>
    </location>
</feature>
<feature type="compositionally biased region" description="Polar residues" evidence="9">
    <location>
        <begin position="630"/>
        <end position="648"/>
    </location>
</feature>
<keyword evidence="7" id="KW-0539">Nucleus</keyword>
<keyword evidence="2" id="KW-0678">Repressor</keyword>
<feature type="domain" description="C2H2-type" evidence="10">
    <location>
        <begin position="213"/>
        <end position="242"/>
    </location>
</feature>
<dbReference type="PANTHER" id="PTHR14003">
    <property type="entry name" value="TRANSCRIPTIONAL REPRESSOR PROTEIN YY"/>
    <property type="match status" value="1"/>
</dbReference>
<keyword evidence="3" id="KW-0479">Metal-binding</keyword>
<protein>
    <recommendedName>
        <fullName evidence="10">C2H2-type domain-containing protein</fullName>
    </recommendedName>
</protein>
<feature type="compositionally biased region" description="Polar residues" evidence="9">
    <location>
        <begin position="478"/>
        <end position="492"/>
    </location>
</feature>
<feature type="region of interest" description="Disordered" evidence="9">
    <location>
        <begin position="556"/>
        <end position="692"/>
    </location>
</feature>
<feature type="compositionally biased region" description="Low complexity" evidence="9">
    <location>
        <begin position="58"/>
        <end position="78"/>
    </location>
</feature>
<feature type="region of interest" description="Disordered" evidence="9">
    <location>
        <begin position="1"/>
        <end position="185"/>
    </location>
</feature>
<evidence type="ECO:0000256" key="1">
    <source>
        <dbReference type="ARBA" id="ARBA00004123"/>
    </source>
</evidence>
<accession>A0A9Q5I543</accession>
<dbReference type="AlphaFoldDB" id="A0A9Q5I543"/>
<feature type="region of interest" description="Disordered" evidence="9">
    <location>
        <begin position="318"/>
        <end position="395"/>
    </location>
</feature>
<dbReference type="GO" id="GO:0008270">
    <property type="term" value="F:zinc ion binding"/>
    <property type="evidence" value="ECO:0007669"/>
    <property type="project" value="UniProtKB-KW"/>
</dbReference>
<evidence type="ECO:0000256" key="3">
    <source>
        <dbReference type="ARBA" id="ARBA00022723"/>
    </source>
</evidence>
<keyword evidence="12" id="KW-1185">Reference proteome</keyword>
<dbReference type="InterPro" id="IPR013087">
    <property type="entry name" value="Znf_C2H2_type"/>
</dbReference>
<feature type="compositionally biased region" description="Low complexity" evidence="9">
    <location>
        <begin position="366"/>
        <end position="391"/>
    </location>
</feature>
<feature type="compositionally biased region" description="Polar residues" evidence="9">
    <location>
        <begin position="99"/>
        <end position="124"/>
    </location>
</feature>
<evidence type="ECO:0000256" key="6">
    <source>
        <dbReference type="ARBA" id="ARBA00022833"/>
    </source>
</evidence>
<dbReference type="GO" id="GO:0000122">
    <property type="term" value="P:negative regulation of transcription by RNA polymerase II"/>
    <property type="evidence" value="ECO:0007669"/>
    <property type="project" value="UniProtKB-ARBA"/>
</dbReference>
<dbReference type="GO" id="GO:0031519">
    <property type="term" value="C:PcG protein complex"/>
    <property type="evidence" value="ECO:0007669"/>
    <property type="project" value="TreeGrafter"/>
</dbReference>
<dbReference type="Gene3D" id="3.30.160.60">
    <property type="entry name" value="Classic Zinc Finger"/>
    <property type="match status" value="2"/>
</dbReference>
<evidence type="ECO:0000256" key="4">
    <source>
        <dbReference type="ARBA" id="ARBA00022737"/>
    </source>
</evidence>
<keyword evidence="6" id="KW-0862">Zinc</keyword>
<evidence type="ECO:0000256" key="8">
    <source>
        <dbReference type="PROSITE-ProRule" id="PRU00042"/>
    </source>
</evidence>
<name>A0A9Q5I543_SANBA</name>
<evidence type="ECO:0000313" key="11">
    <source>
        <dbReference type="EMBL" id="OCB91991.1"/>
    </source>
</evidence>
<reference evidence="11" key="1">
    <citation type="submission" date="2016-06" db="EMBL/GenBank/DDBJ databases">
        <title>Draft Genome sequence of the fungus Inonotus baumii.</title>
        <authorList>
            <person name="Zhu H."/>
            <person name="Lin W."/>
        </authorList>
    </citation>
    <scope>NUCLEOTIDE SEQUENCE</scope>
    <source>
        <strain evidence="11">821</strain>
    </source>
</reference>
<dbReference type="SUPFAM" id="SSF57667">
    <property type="entry name" value="beta-beta-alpha zinc fingers"/>
    <property type="match status" value="1"/>
</dbReference>
<dbReference type="GO" id="GO:0005667">
    <property type="term" value="C:transcription regulator complex"/>
    <property type="evidence" value="ECO:0007669"/>
    <property type="project" value="TreeGrafter"/>
</dbReference>
<dbReference type="PROSITE" id="PS50157">
    <property type="entry name" value="ZINC_FINGER_C2H2_2"/>
    <property type="match status" value="2"/>
</dbReference>
<dbReference type="SMART" id="SM00355">
    <property type="entry name" value="ZnF_C2H2"/>
    <property type="match status" value="2"/>
</dbReference>
<dbReference type="PANTHER" id="PTHR14003:SF19">
    <property type="entry name" value="YY2 TRANSCRIPTION FACTOR"/>
    <property type="match status" value="1"/>
</dbReference>
<dbReference type="Pfam" id="PF00096">
    <property type="entry name" value="zf-C2H2"/>
    <property type="match status" value="2"/>
</dbReference>
<sequence>MPRAPSQKLTHTSAAAGHPYAITADPDTSQSVPTPSASAAHSPHSQQPRLNNSPPPHMSSLLPPQQSQSSLQGPEQQQGYREDDASSRFRQPSPRDNPLAQTQSPNSSKPTVNQGNQQMNSSHDSMTKTSRDEPSSSMEQSRVLPNGNTSSALAPPSTSGSSSTPANASGPTSGASGGAGTKKKHVCPTCDRAFTTSGHLARHARVHTGERNHKCPFPGCETRCSRQDNLQQHYRIHLSPGSRRSSSSATRAAIRASCAKPMANTAALPAPPDLDSPPPLAQATFPAASLPSHIQYTAVHQHYPPQAVTLPQAHVPSPHIEQQSYHPQTPPVTNGHSYENENGSGLAADVARGYGHGHPDSPGDRSGPASATPSADASPVIGGPGSVPSGSQTYPTHHQTYIYVQHPGYYTHPQHTTSGPQTPGPATYTAPSPSSGLDNQYPNQPQISNFYQQHHYPREAYINSPQVSTGPLAHTPPNYASQNPLPQHTHSQGYIEPSKGKAKRRGRMSDGSVTNGGQSPSDSPVAGNTQGQTNNRSNGQGHSNVYAYYGMSAPASSGNAVPPGSGGIAGIPPPSSESSQGNTRYSAGGNGSAFGQFQLHNTPPPPPPLTSSSSVTTVSAVSYASTHTSYPDQNVELSSNDVSGNGTHSPPPVLAPIQSKRPSYHESLPSRFSYGQHPNHSGYASVGKEYSE</sequence>
<feature type="compositionally biased region" description="Low complexity" evidence="9">
    <location>
        <begin position="35"/>
        <end position="48"/>
    </location>
</feature>
<feature type="region of interest" description="Disordered" evidence="9">
    <location>
        <begin position="464"/>
        <end position="542"/>
    </location>
</feature>
<dbReference type="GO" id="GO:0000978">
    <property type="term" value="F:RNA polymerase II cis-regulatory region sequence-specific DNA binding"/>
    <property type="evidence" value="ECO:0007669"/>
    <property type="project" value="TreeGrafter"/>
</dbReference>
<feature type="compositionally biased region" description="Polar residues" evidence="9">
    <location>
        <begin position="429"/>
        <end position="445"/>
    </location>
</feature>
<gene>
    <name evidence="11" type="ORF">A7U60_g699</name>
</gene>
<dbReference type="GO" id="GO:0060258">
    <property type="term" value="P:negative regulation of filamentous growth"/>
    <property type="evidence" value="ECO:0007669"/>
    <property type="project" value="UniProtKB-ARBA"/>
</dbReference>
<keyword evidence="4" id="KW-0677">Repeat</keyword>
<feature type="compositionally biased region" description="Pro residues" evidence="9">
    <location>
        <begin position="269"/>
        <end position="280"/>
    </location>
</feature>
<evidence type="ECO:0000256" key="9">
    <source>
        <dbReference type="SAM" id="MobiDB-lite"/>
    </source>
</evidence>
<dbReference type="FunFam" id="3.30.160.60:FF:001382">
    <property type="entry name" value="Transcriptional repressor"/>
    <property type="match status" value="1"/>
</dbReference>
<feature type="compositionally biased region" description="Low complexity" evidence="9">
    <location>
        <begin position="148"/>
        <end position="174"/>
    </location>
</feature>
<evidence type="ECO:0000256" key="5">
    <source>
        <dbReference type="ARBA" id="ARBA00022771"/>
    </source>
</evidence>
<evidence type="ECO:0000259" key="10">
    <source>
        <dbReference type="PROSITE" id="PS50157"/>
    </source>
</evidence>
<dbReference type="PROSITE" id="PS00028">
    <property type="entry name" value="ZINC_FINGER_C2H2_1"/>
    <property type="match status" value="2"/>
</dbReference>
<dbReference type="GO" id="GO:0000785">
    <property type="term" value="C:chromatin"/>
    <property type="evidence" value="ECO:0007669"/>
    <property type="project" value="TreeGrafter"/>
</dbReference>
<feature type="region of interest" description="Disordered" evidence="9">
    <location>
        <begin position="264"/>
        <end position="284"/>
    </location>
</feature>
<comment type="caution">
    <text evidence="11">The sequence shown here is derived from an EMBL/GenBank/DDBJ whole genome shotgun (WGS) entry which is preliminary data.</text>
</comment>
<dbReference type="GO" id="GO:0000981">
    <property type="term" value="F:DNA-binding transcription factor activity, RNA polymerase II-specific"/>
    <property type="evidence" value="ECO:0007669"/>
    <property type="project" value="TreeGrafter"/>
</dbReference>
<dbReference type="EMBL" id="LNZH02000045">
    <property type="protein sequence ID" value="OCB91991.1"/>
    <property type="molecule type" value="Genomic_DNA"/>
</dbReference>
<feature type="compositionally biased region" description="Polar residues" evidence="9">
    <location>
        <begin position="511"/>
        <end position="542"/>
    </location>
</feature>
<feature type="region of interest" description="Disordered" evidence="9">
    <location>
        <begin position="409"/>
        <end position="445"/>
    </location>
</feature>
<evidence type="ECO:0000256" key="7">
    <source>
        <dbReference type="ARBA" id="ARBA00023242"/>
    </source>
</evidence>